<accession>A0A0D6MJZ8</accession>
<keyword evidence="1" id="KW-0282">Flagellum</keyword>
<name>A0A0D6MJZ8_9PROT</name>
<dbReference type="Proteomes" id="UP000032679">
    <property type="component" value="Unassembled WGS sequence"/>
</dbReference>
<dbReference type="PANTHER" id="PTHR42792">
    <property type="entry name" value="FLAGELLIN"/>
    <property type="match status" value="1"/>
</dbReference>
<dbReference type="EMBL" id="BALE01000011">
    <property type="protein sequence ID" value="GAN53796.1"/>
    <property type="molecule type" value="Genomic_DNA"/>
</dbReference>
<keyword evidence="1" id="KW-0969">Cilium</keyword>
<evidence type="ECO:0000313" key="2">
    <source>
        <dbReference type="Proteomes" id="UP000032679"/>
    </source>
</evidence>
<dbReference type="GO" id="GO:0009288">
    <property type="term" value="C:bacterial-type flagellum"/>
    <property type="evidence" value="ECO:0007669"/>
    <property type="project" value="InterPro"/>
</dbReference>
<dbReference type="NCBIfam" id="NF006489">
    <property type="entry name" value="PRK08913.1"/>
    <property type="match status" value="1"/>
</dbReference>
<dbReference type="GO" id="GO:0005198">
    <property type="term" value="F:structural molecule activity"/>
    <property type="evidence" value="ECO:0007669"/>
    <property type="project" value="InterPro"/>
</dbReference>
<reference evidence="1 2" key="1">
    <citation type="submission" date="2012-10" db="EMBL/GenBank/DDBJ databases">
        <title>Genome sequencing of Tanticharoenia sakaeratensis NBRC 103193.</title>
        <authorList>
            <person name="Azuma Y."/>
            <person name="Hadano H."/>
            <person name="Hirakawa H."/>
            <person name="Matsushita K."/>
        </authorList>
    </citation>
    <scope>NUCLEOTIDE SEQUENCE [LARGE SCALE GENOMIC DNA]</scope>
    <source>
        <strain evidence="1 2">NBRC 103193</strain>
    </source>
</reference>
<dbReference type="AlphaFoldDB" id="A0A0D6MJZ8"/>
<dbReference type="SUPFAM" id="SSF64518">
    <property type="entry name" value="Phase 1 flagellin"/>
    <property type="match status" value="1"/>
</dbReference>
<dbReference type="RefSeq" id="WP_048848123.1">
    <property type="nucleotide sequence ID" value="NZ_BALE01000011.1"/>
</dbReference>
<dbReference type="STRING" id="1231623.Tasa_011_015"/>
<comment type="caution">
    <text evidence="1">The sequence shown here is derived from an EMBL/GenBank/DDBJ whole genome shotgun (WGS) entry which is preliminary data.</text>
</comment>
<proteinExistence type="predicted"/>
<dbReference type="Gene3D" id="1.20.1330.10">
    <property type="entry name" value="f41 fragment of flagellin, N-terminal domain"/>
    <property type="match status" value="1"/>
</dbReference>
<organism evidence="1 2">
    <name type="scientific">Tanticharoenia sakaeratensis NBRC 103193</name>
    <dbReference type="NCBI Taxonomy" id="1231623"/>
    <lineage>
        <taxon>Bacteria</taxon>
        <taxon>Pseudomonadati</taxon>
        <taxon>Pseudomonadota</taxon>
        <taxon>Alphaproteobacteria</taxon>
        <taxon>Acetobacterales</taxon>
        <taxon>Acetobacteraceae</taxon>
        <taxon>Tanticharoenia</taxon>
    </lineage>
</organism>
<keyword evidence="1" id="KW-0966">Cell projection</keyword>
<sequence>MSGSISQYGNSGMSALMRQAVSVLSTQEQSLQLQTSTGVASDSYAGLGDTRTQALSLQPAITQVSAWSANVTSAQGQLSVTQTALGEIGSIASSLSTTLTSLSGTPTQSTVQTAATQAAQDLQTLGSLLDTKSGSTYVFAGAQSQTAPVGAGTDLATGSLATAISSTVGQLGTLGADGVLDQTLDLAGSTTANDPFSAGLSVSPQDASKLAATPALGQNQTMSIGVVATQGSAASSTSTGSPIRDLMRNLMVVASLGQTTAGSSSYNDLISGLTTSTSSVSSNITAMSASVGVTQNSLTTHASMLSQMTTSLTTQLGTSKDADLATVSTQLSSIQDDLQASYSVIADMKGMTLADYI</sequence>
<dbReference type="InterPro" id="IPR001492">
    <property type="entry name" value="Flagellin"/>
</dbReference>
<protein>
    <submittedName>
        <fullName evidence="1">Flagellar hook-associated protein FlgL</fullName>
    </submittedName>
</protein>
<evidence type="ECO:0000313" key="1">
    <source>
        <dbReference type="EMBL" id="GAN53796.1"/>
    </source>
</evidence>
<dbReference type="PANTHER" id="PTHR42792:SF1">
    <property type="entry name" value="FLAGELLAR HOOK-ASSOCIATED PROTEIN 3"/>
    <property type="match status" value="1"/>
</dbReference>
<dbReference type="OrthoDB" id="7260935at2"/>
<gene>
    <name evidence="1" type="ORF">Tasa_011_015</name>
</gene>
<keyword evidence="2" id="KW-1185">Reference proteome</keyword>